<dbReference type="EMBL" id="BARX01000002">
    <property type="protein sequence ID" value="GAD00363.1"/>
    <property type="molecule type" value="Genomic_DNA"/>
</dbReference>
<name>R9PGL7_AGAAL</name>
<comment type="caution">
    <text evidence="1">The sequence shown here is derived from an EMBL/GenBank/DDBJ whole genome shotgun (WGS) entry which is preliminary data.</text>
</comment>
<dbReference type="AlphaFoldDB" id="R9PGL7"/>
<dbReference type="RefSeq" id="WP_016400131.1">
    <property type="nucleotide sequence ID" value="NZ_BARX01000002.1"/>
</dbReference>
<proteinExistence type="predicted"/>
<evidence type="ECO:0000313" key="1">
    <source>
        <dbReference type="EMBL" id="GAD00363.1"/>
    </source>
</evidence>
<accession>R9PGL7</accession>
<dbReference type="InterPro" id="IPR026950">
    <property type="entry name" value="Caps_assemb_Wzi"/>
</dbReference>
<dbReference type="InterPro" id="IPR038636">
    <property type="entry name" value="Wzi_sf"/>
</dbReference>
<dbReference type="OrthoDB" id="6376030at2"/>
<organism evidence="1 2">
    <name type="scientific">Agarivorans albus MKT 106</name>
    <dbReference type="NCBI Taxonomy" id="1331007"/>
    <lineage>
        <taxon>Bacteria</taxon>
        <taxon>Pseudomonadati</taxon>
        <taxon>Pseudomonadota</taxon>
        <taxon>Gammaproteobacteria</taxon>
        <taxon>Alteromonadales</taxon>
        <taxon>Alteromonadaceae</taxon>
        <taxon>Agarivorans</taxon>
    </lineage>
</organism>
<evidence type="ECO:0000313" key="2">
    <source>
        <dbReference type="Proteomes" id="UP000014461"/>
    </source>
</evidence>
<dbReference type="Pfam" id="PF14052">
    <property type="entry name" value="Caps_assemb_Wzi"/>
    <property type="match status" value="1"/>
</dbReference>
<dbReference type="STRING" id="1331007.AALB_0443"/>
<sequence>MFSKVSHLRRYILAGCLALISFGGVAQVSLYLPLNQNRIIESDIEKLITITSAPGMKRPYPVTQVRHYAEMITEVYPALYKRIDSYLKRYEQNLALTDANLELSVGNGEQSIANARGQKVEDNIQGSFRGHWRATDWAALSLGAHYTQANQLNPTETFVALGFDWMQLDVGMREHWYSPFNDSSMLMSTHAQVSPSITLSNSKPLTSWRFQYEIFYSKLEEVDCINVKGECRKDRPELISYQITAMPVDWWQIGFSRNFQYGGDGVNRSFGDIVEALFCPTCVQHNEAGEDAWGNQQMAIHSRFNVDVGQPMSIYFEYGGEDIAIGRDNRLGNITFGAGVYLPLLTEQSSLRLEWNSWQSQWYNHWMYRNGFTNNGNVMGHWGGGNRKDINEAPGAHAFSFQYQYTLSNQEQLFSTLRFIKNEEHYSDYSLGYELDMMYGFKLFGQNVTAGFLAGRDTSKDSYGRLYAQYHL</sequence>
<protein>
    <recommendedName>
        <fullName evidence="3">Capsule assembly protein Wzi</fullName>
    </recommendedName>
</protein>
<gene>
    <name evidence="1" type="ORF">AALB_0443</name>
</gene>
<evidence type="ECO:0008006" key="3">
    <source>
        <dbReference type="Google" id="ProtNLM"/>
    </source>
</evidence>
<dbReference type="Proteomes" id="UP000014461">
    <property type="component" value="Unassembled WGS sequence"/>
</dbReference>
<dbReference type="Gene3D" id="2.40.160.130">
    <property type="entry name" value="Capsule assembly protein Wzi"/>
    <property type="match status" value="1"/>
</dbReference>
<reference evidence="1" key="1">
    <citation type="journal article" date="2013" name="Genome Announc.">
        <title>Draft Genome Sequence of Agarivorans albus Strain MKT 106T, an Agarolytic Marine Bacterium.</title>
        <authorList>
            <person name="Yasuike M."/>
            <person name="Nakamura Y."/>
            <person name="Kai W."/>
            <person name="Fujiwara A."/>
            <person name="Fukui Y."/>
            <person name="Satomi M."/>
            <person name="Sano M."/>
        </authorList>
    </citation>
    <scope>NUCLEOTIDE SEQUENCE [LARGE SCALE GENOMIC DNA]</scope>
</reference>
<keyword evidence="2" id="KW-1185">Reference proteome</keyword>